<dbReference type="Proteomes" id="UP001165542">
    <property type="component" value="Unassembled WGS sequence"/>
</dbReference>
<organism evidence="1 2">
    <name type="scientific">Halomonas dongshanensis</name>
    <dbReference type="NCBI Taxonomy" id="2890835"/>
    <lineage>
        <taxon>Bacteria</taxon>
        <taxon>Pseudomonadati</taxon>
        <taxon>Pseudomonadota</taxon>
        <taxon>Gammaproteobacteria</taxon>
        <taxon>Oceanospirillales</taxon>
        <taxon>Halomonadaceae</taxon>
        <taxon>Halomonas</taxon>
    </lineage>
</organism>
<name>A0ABT2E9E1_9GAMM</name>
<dbReference type="Gene3D" id="3.30.1500.10">
    <property type="entry name" value="Haem-binding HasA"/>
    <property type="match status" value="1"/>
</dbReference>
<dbReference type="SUPFAM" id="SSF54621">
    <property type="entry name" value="Heme-binding protein A (HasA)"/>
    <property type="match status" value="1"/>
</dbReference>
<proteinExistence type="predicted"/>
<keyword evidence="2" id="KW-1185">Reference proteome</keyword>
<dbReference type="InterPro" id="IPR036912">
    <property type="entry name" value="HasA_haem-bd_sf"/>
</dbReference>
<evidence type="ECO:0000313" key="1">
    <source>
        <dbReference type="EMBL" id="MCS2608171.1"/>
    </source>
</evidence>
<evidence type="ECO:0008006" key="3">
    <source>
        <dbReference type="Google" id="ProtNLM"/>
    </source>
</evidence>
<evidence type="ECO:0000313" key="2">
    <source>
        <dbReference type="Proteomes" id="UP001165542"/>
    </source>
</evidence>
<gene>
    <name evidence="1" type="ORF">LLY24_02400</name>
</gene>
<comment type="caution">
    <text evidence="1">The sequence shown here is derived from an EMBL/GenBank/DDBJ whole genome shotgun (WGS) entry which is preliminary data.</text>
</comment>
<dbReference type="EMBL" id="JAJISC010000001">
    <property type="protein sequence ID" value="MCS2608171.1"/>
    <property type="molecule type" value="Genomic_DNA"/>
</dbReference>
<reference evidence="1" key="1">
    <citation type="submission" date="2021-11" db="EMBL/GenBank/DDBJ databases">
        <title>Halomonas sp., isolated from a coastal aquaculture zone in Dongshan Bay.</title>
        <authorList>
            <person name="Lin W."/>
        </authorList>
    </citation>
    <scope>NUCLEOTIDE SEQUENCE</scope>
    <source>
        <strain evidence="1">Yzlin-01</strain>
    </source>
</reference>
<protein>
    <recommendedName>
        <fullName evidence="3">Heme acquisition protein HasA</fullName>
    </recommendedName>
</protein>
<dbReference type="RefSeq" id="WP_259034663.1">
    <property type="nucleotide sequence ID" value="NZ_JAJISC010000001.1"/>
</dbReference>
<accession>A0ABT2E9E1</accession>
<sequence>MSISYTYDEAYFPDTFSTGTLELLLTEFQKEGAGGEHSNDNPGGINTGGFFTNGVSSGLAGDTYAMANNDGDFAFSATGSLSYNFADHALTGTLTGLTLGAGLNNGEVINDFITFTFDDPIVSSHDGRGNEVHDIIWGLMNGSVNGADDSAGTGTSGGLLAVLEDAGILGDAIPASVTGVAASDFDFALAA</sequence>